<reference evidence="1" key="1">
    <citation type="journal article" date="2017" name="Nature">
        <title>The sunflower genome provides insights into oil metabolism, flowering and Asterid evolution.</title>
        <authorList>
            <person name="Badouin H."/>
            <person name="Gouzy J."/>
            <person name="Grassa C.J."/>
            <person name="Murat F."/>
            <person name="Staton S.E."/>
            <person name="Cottret L."/>
            <person name="Lelandais-Briere C."/>
            <person name="Owens G.L."/>
            <person name="Carrere S."/>
            <person name="Mayjonade B."/>
            <person name="Legrand L."/>
            <person name="Gill N."/>
            <person name="Kane N.C."/>
            <person name="Bowers J.E."/>
            <person name="Hubner S."/>
            <person name="Bellec A."/>
            <person name="Berard A."/>
            <person name="Berges H."/>
            <person name="Blanchet N."/>
            <person name="Boniface M.C."/>
            <person name="Brunel D."/>
            <person name="Catrice O."/>
            <person name="Chaidir N."/>
            <person name="Claudel C."/>
            <person name="Donnadieu C."/>
            <person name="Faraut T."/>
            <person name="Fievet G."/>
            <person name="Helmstetter N."/>
            <person name="King M."/>
            <person name="Knapp S.J."/>
            <person name="Lai Z."/>
            <person name="Le Paslier M.C."/>
            <person name="Lippi Y."/>
            <person name="Lorenzon L."/>
            <person name="Mandel J.R."/>
            <person name="Marage G."/>
            <person name="Marchand G."/>
            <person name="Marquand E."/>
            <person name="Bret-Mestries E."/>
            <person name="Morien E."/>
            <person name="Nambeesan S."/>
            <person name="Nguyen T."/>
            <person name="Pegot-Espagnet P."/>
            <person name="Pouilly N."/>
            <person name="Raftis F."/>
            <person name="Sallet E."/>
            <person name="Schiex T."/>
            <person name="Thomas J."/>
            <person name="Vandecasteele C."/>
            <person name="Vares D."/>
            <person name="Vear F."/>
            <person name="Vautrin S."/>
            <person name="Crespi M."/>
            <person name="Mangin B."/>
            <person name="Burke J.M."/>
            <person name="Salse J."/>
            <person name="Munos S."/>
            <person name="Vincourt P."/>
            <person name="Rieseberg L.H."/>
            <person name="Langlade N.B."/>
        </authorList>
    </citation>
    <scope>NUCLEOTIDE SEQUENCE</scope>
    <source>
        <tissue evidence="1">Leaves</tissue>
    </source>
</reference>
<dbReference type="GO" id="GO:0004739">
    <property type="term" value="F:pyruvate dehydrogenase (acetyl-transferring) activity"/>
    <property type="evidence" value="ECO:0007669"/>
    <property type="project" value="UniProtKB-EC"/>
</dbReference>
<keyword evidence="1" id="KW-0560">Oxidoreductase</keyword>
<dbReference type="EC" id="1.2.4.1" evidence="1"/>
<keyword evidence="1" id="KW-0670">Pyruvate</keyword>
<name>A0A9K3NPV1_HELAN</name>
<organism evidence="1 2">
    <name type="scientific">Helianthus annuus</name>
    <name type="common">Common sunflower</name>
    <dbReference type="NCBI Taxonomy" id="4232"/>
    <lineage>
        <taxon>Eukaryota</taxon>
        <taxon>Viridiplantae</taxon>
        <taxon>Streptophyta</taxon>
        <taxon>Embryophyta</taxon>
        <taxon>Tracheophyta</taxon>
        <taxon>Spermatophyta</taxon>
        <taxon>Magnoliopsida</taxon>
        <taxon>eudicotyledons</taxon>
        <taxon>Gunneridae</taxon>
        <taxon>Pentapetalae</taxon>
        <taxon>asterids</taxon>
        <taxon>campanulids</taxon>
        <taxon>Asterales</taxon>
        <taxon>Asteraceae</taxon>
        <taxon>Asteroideae</taxon>
        <taxon>Heliantheae alliance</taxon>
        <taxon>Heliantheae</taxon>
        <taxon>Helianthus</taxon>
    </lineage>
</organism>
<keyword evidence="2" id="KW-1185">Reference proteome</keyword>
<evidence type="ECO:0000313" key="1">
    <source>
        <dbReference type="EMBL" id="KAF5808642.1"/>
    </source>
</evidence>
<gene>
    <name evidence="1" type="ORF">HanXRQr2_Chr04g0147871</name>
</gene>
<proteinExistence type="predicted"/>
<evidence type="ECO:0000313" key="2">
    <source>
        <dbReference type="Proteomes" id="UP000215914"/>
    </source>
</evidence>
<dbReference type="Gramene" id="mRNA:HanXRQr2_Chr04g0147871">
    <property type="protein sequence ID" value="mRNA:HanXRQr2_Chr04g0147871"/>
    <property type="gene ID" value="HanXRQr2_Chr04g0147871"/>
</dbReference>
<dbReference type="Gene3D" id="3.40.50.970">
    <property type="match status" value="1"/>
</dbReference>
<accession>A0A9K3NPV1</accession>
<protein>
    <submittedName>
        <fullName evidence="1">Pyruvate dehydrogenase (Acetyl-transferring)</fullName>
        <ecNumber evidence="1">1.2.4.1</ecNumber>
    </submittedName>
</protein>
<dbReference type="InterPro" id="IPR029061">
    <property type="entry name" value="THDP-binding"/>
</dbReference>
<dbReference type="Proteomes" id="UP000215914">
    <property type="component" value="Unassembled WGS sequence"/>
</dbReference>
<comment type="caution">
    <text evidence="1">The sequence shown here is derived from an EMBL/GenBank/DDBJ whole genome shotgun (WGS) entry which is preliminary data.</text>
</comment>
<reference evidence="1" key="2">
    <citation type="submission" date="2020-06" db="EMBL/GenBank/DDBJ databases">
        <title>Helianthus annuus Genome sequencing and assembly Release 2.</title>
        <authorList>
            <person name="Gouzy J."/>
            <person name="Langlade N."/>
            <person name="Munos S."/>
        </authorList>
    </citation>
    <scope>NUCLEOTIDE SEQUENCE</scope>
    <source>
        <tissue evidence="1">Leaves</tissue>
    </source>
</reference>
<dbReference type="SUPFAM" id="SSF52518">
    <property type="entry name" value="Thiamin diphosphate-binding fold (THDP-binding)"/>
    <property type="match status" value="1"/>
</dbReference>
<sequence>MEEKDKGLPNSLYMGQAKGLPNSLFTSSRMTVRDALNSALNEEMAADPNVFVMDEEVVRNMSGRGHGRGHIAMTQAELTILINTRVAEALAAYQAGQPANQNNPPAPPACTYKMFMDCKPQTFSGTEGAVGLL</sequence>
<dbReference type="AlphaFoldDB" id="A0A9K3NPV1"/>
<dbReference type="EMBL" id="MNCJ02000319">
    <property type="protein sequence ID" value="KAF5808642.1"/>
    <property type="molecule type" value="Genomic_DNA"/>
</dbReference>